<evidence type="ECO:0000313" key="1">
    <source>
        <dbReference type="EMBL" id="CAJ2661886.1"/>
    </source>
</evidence>
<reference evidence="1" key="1">
    <citation type="submission" date="2023-10" db="EMBL/GenBank/DDBJ databases">
        <authorList>
            <person name="Rodriguez Cubillos JULIANA M."/>
            <person name="De Vega J."/>
        </authorList>
    </citation>
    <scope>NUCLEOTIDE SEQUENCE</scope>
</reference>
<proteinExistence type="predicted"/>
<organism evidence="1 2">
    <name type="scientific">Trifolium pratense</name>
    <name type="common">Red clover</name>
    <dbReference type="NCBI Taxonomy" id="57577"/>
    <lineage>
        <taxon>Eukaryota</taxon>
        <taxon>Viridiplantae</taxon>
        <taxon>Streptophyta</taxon>
        <taxon>Embryophyta</taxon>
        <taxon>Tracheophyta</taxon>
        <taxon>Spermatophyta</taxon>
        <taxon>Magnoliopsida</taxon>
        <taxon>eudicotyledons</taxon>
        <taxon>Gunneridae</taxon>
        <taxon>Pentapetalae</taxon>
        <taxon>rosids</taxon>
        <taxon>fabids</taxon>
        <taxon>Fabales</taxon>
        <taxon>Fabaceae</taxon>
        <taxon>Papilionoideae</taxon>
        <taxon>50 kb inversion clade</taxon>
        <taxon>NPAAA clade</taxon>
        <taxon>Hologalegina</taxon>
        <taxon>IRL clade</taxon>
        <taxon>Trifolieae</taxon>
        <taxon>Trifolium</taxon>
    </lineage>
</organism>
<protein>
    <submittedName>
        <fullName evidence="1">Uncharacterized protein</fullName>
    </submittedName>
</protein>
<name>A0ACB0KXT7_TRIPR</name>
<accession>A0ACB0KXT7</accession>
<sequence length="1536" mass="175389">MPSKKMEAKVAALEEKITTLEVSLHEMQNQNKENQEKIISLLNSNKEKNGEESSHNYESVGTKKKNPELHDEAWDEFRLSVKKVELPMFNGDDPAGWIARAEVYFNVQNTRPEIKVNLAQLCMDGPTIHFFKGLLEENETLTWENLRDALLERYGGVSDGNVFEQLSALQQEGTIEEYIEDFERLVAQLPRLPNDQYLGYFVHGLKDKIRGKVRSMIAMGPMSTAKLMNVARAVERELEEGRRDWTSRRSHGSLSRHVFGNKVVTQNEGRHGDWGMARNNKDNRDLPGGNVGGKSIGGPRGMFSVGQNKTHTTNTGNWRDRNVRNMSSQEIADRRQKGLCFKCGGPYHPRHQCPDKNLRVMVLENDSEDENEVRVLNDEDVETGAEELQLNVLTFEHVLTFDKQTEYYQDMLQCIRLQGTVGTIPVLMLVDSGANKNFMSRHLALALGLRITETPARDIRLGDGHVAPTLGECHGVIIFVQGVKWEIDVVLFDLGGYDLVLGMAWLTQIGCTYIDWTEKKMRFDYQGEWIEIRGIRTRECTPLQNYVDENHFDQLHCDVQQGMVTPNQQSEMKSVLDNFDNIFKEPQGLPPGRQQEHAIHLLNGQGPVNVRPYRYPHHHKTEIEKQVKEMLLSGVIRPSQSAFSSPVILVKKKDDSWRMCVDYRALNKVTIPDKFPIPVIDELLDELHGAQYFSKIDLKSGYHQVRMREEDIHKTAFRTHEGHYEFLVMPFGLTNAPSTFQALMNKVFKPMLRRYVLVFFDDILVYSMTWQDHILHLNSVLSVLAEQQLVANKKKCSFGKLSVEYLGHVISHEGVSMDPSKISSVLEWPVPKNVKGVRGFLGLTGYYRKFIRDYGKIARPLTDLTKKEGFKWGVKEQAAFEDLKHKVTSAPVLALPNFTKEFFIESDASGNGLGAILIQDKKPIAFFSKGLSDRNLNKSAYEKELMAVVLAIQHWRPYLIGNKFTVCTDQKSLKQLMQQRVTTMDQQNWVAKLLGYQFDVVYKPGLENKGADALSRQFDVSPNNSMVVLTDSDDKLALNSMIFRPEWLDFKTVHAEVQQDPTLQGIISALKKGETTKSGFILQNEVLLYQDRLVMSASSIFIPTILKEFHSTPQGGHSGFYRTYRHLAANLYWKGMKKDIQTFVQNCTVCQCNKYATSTPSGLLQPLPIPNQIWADISMDFITGLPKSTGFEAIFVVVDRLSKYAHFILLKRPYSARSLADTFTKEVVRLHGIPESIVSDRDPIFVSNFWQELFKQQGTFLKFSTAYHPQTDGQTEVVNRCLETFLRCFIVDQPKTWAMWLPWAEYWYNTTFHASTGTTPFEVVYGRSPPVITNYLPGEVKVEAVQRDLADRDECLRQLKHHLSRASDRMKTQADRHRKERSFEVGDLVFLKLRPHVQQSVAARICPKLLELPPTSRIHPVFHVSLLKKAVGDAVVNSTLPASLEASEDSIWEPETALEQRTVIRHGISISQVLIHWKNKPIEEATWEDKDFIIGQFPSFSLEDKAVSLGGDNDSAQTKEKGKPVIWRVYQRRNKK</sequence>
<keyword evidence="2" id="KW-1185">Reference proteome</keyword>
<gene>
    <name evidence="1" type="ORF">MILVUS5_LOCUS27524</name>
</gene>
<comment type="caution">
    <text evidence="1">The sequence shown here is derived from an EMBL/GenBank/DDBJ whole genome shotgun (WGS) entry which is preliminary data.</text>
</comment>
<evidence type="ECO:0000313" key="2">
    <source>
        <dbReference type="Proteomes" id="UP001177021"/>
    </source>
</evidence>
<dbReference type="Proteomes" id="UP001177021">
    <property type="component" value="Unassembled WGS sequence"/>
</dbReference>
<dbReference type="EMBL" id="CASHSV030000409">
    <property type="protein sequence ID" value="CAJ2661886.1"/>
    <property type="molecule type" value="Genomic_DNA"/>
</dbReference>